<dbReference type="Pfam" id="PF10140">
    <property type="entry name" value="YukC"/>
    <property type="match status" value="1"/>
</dbReference>
<keyword evidence="2" id="KW-1185">Reference proteome</keyword>
<dbReference type="Gene3D" id="1.10.510.10">
    <property type="entry name" value="Transferase(Phosphotransferase) domain 1"/>
    <property type="match status" value="1"/>
</dbReference>
<sequence length="485" mass="56410">MRRFSFNQGTLVFDRNKVYFEIPVKNTYVNSLEEVIPIIDLYDEGMAFDCTIEHKYDEDKLVLDFLVEPGYLPLNRVQIEGTKELKLAISEKLIAIAKYFEGQTELQTVFKPINFFANDKGEIKILYRGVKDILPSEGYTEESVYDQIKRLILWLFCSARFDELRINGFQFANQRIIEEHRRIIKRVIHAKTYDELLTVIAKEKEEIQKEKLMVEENSSQDSSKVQKRLKVNLAQVNPFNKWVKVVALVSAAAVLFVAYGYLFDTTEASNITHENKPVQKDKIVSSIPSTPLKKTEVSPESNNPSLLKGLRLAAQHLYEEATKEFDQVDYKKLNKEDRQIVLFSYLMAGRAQKAIDLEPAFIKSVVDYYVKTNNVEGMNKLKSNDPLVQFEKAVINKDLDEIIKLEKQIPRDDRRNRIIVNAHMLKMDFTGAYAFAEEIKDIKLMIYVKEKEKEMVQKLNISEQEKKVKTEEIEKSIHHLKKMVT</sequence>
<reference evidence="1 2" key="1">
    <citation type="submission" date="2016-10" db="EMBL/GenBank/DDBJ databases">
        <authorList>
            <person name="de Groot N.N."/>
        </authorList>
    </citation>
    <scope>NUCLEOTIDE SEQUENCE [LARGE SCALE GENOMIC DNA]</scope>
    <source>
        <strain evidence="1 2">DSM 44778</strain>
    </source>
</reference>
<dbReference type="EMBL" id="FORR01000001">
    <property type="protein sequence ID" value="SFI68251.1"/>
    <property type="molecule type" value="Genomic_DNA"/>
</dbReference>
<dbReference type="OrthoDB" id="2988252at2"/>
<organism evidence="1 2">
    <name type="scientific">Thermoflavimicrobium dichotomicum</name>
    <dbReference type="NCBI Taxonomy" id="46223"/>
    <lineage>
        <taxon>Bacteria</taxon>
        <taxon>Bacillati</taxon>
        <taxon>Bacillota</taxon>
        <taxon>Bacilli</taxon>
        <taxon>Bacillales</taxon>
        <taxon>Thermoactinomycetaceae</taxon>
        <taxon>Thermoflavimicrobium</taxon>
    </lineage>
</organism>
<dbReference type="RefSeq" id="WP_093227413.1">
    <property type="nucleotide sequence ID" value="NZ_FORR01000001.1"/>
</dbReference>
<dbReference type="STRING" id="46223.SAMN05421852_101358"/>
<dbReference type="Proteomes" id="UP000199545">
    <property type="component" value="Unassembled WGS sequence"/>
</dbReference>
<evidence type="ECO:0000313" key="1">
    <source>
        <dbReference type="EMBL" id="SFI68251.1"/>
    </source>
</evidence>
<protein>
    <submittedName>
        <fullName evidence="1">WXG100 protein secretion system (Wss), protein YukC</fullName>
    </submittedName>
</protein>
<evidence type="ECO:0000313" key="2">
    <source>
        <dbReference type="Proteomes" id="UP000199545"/>
    </source>
</evidence>
<name>A0A1I3K6V4_9BACL</name>
<gene>
    <name evidence="1" type="ORF">SAMN05421852_101358</name>
</gene>
<proteinExistence type="predicted"/>
<accession>A0A1I3K6V4</accession>
<dbReference type="InterPro" id="IPR018778">
    <property type="entry name" value="T7SS_EssB"/>
</dbReference>
<dbReference type="AlphaFoldDB" id="A0A1I3K6V4"/>